<comment type="caution">
    <text evidence="2">The sequence shown here is derived from an EMBL/GenBank/DDBJ whole genome shotgun (WGS) entry which is preliminary data.</text>
</comment>
<dbReference type="EMBL" id="QGNA01000005">
    <property type="protein sequence ID" value="PWS35198.1"/>
    <property type="molecule type" value="Genomic_DNA"/>
</dbReference>
<feature type="region of interest" description="Disordered" evidence="1">
    <location>
        <begin position="1"/>
        <end position="46"/>
    </location>
</feature>
<name>A0A317FCE6_9PROT</name>
<evidence type="ECO:0000313" key="2">
    <source>
        <dbReference type="EMBL" id="PWS35198.1"/>
    </source>
</evidence>
<keyword evidence="3" id="KW-1185">Reference proteome</keyword>
<dbReference type="PANTHER" id="PTHR39441">
    <property type="entry name" value="DUF2252 DOMAIN-CONTAINING PROTEIN"/>
    <property type="match status" value="1"/>
</dbReference>
<feature type="compositionally biased region" description="Low complexity" evidence="1">
    <location>
        <begin position="17"/>
        <end position="36"/>
    </location>
</feature>
<proteinExistence type="predicted"/>
<sequence length="486" mass="53758">MAKTSKHKGGPTREPGAAKAGAPAHVAAASAPPQTASVRDRQAAGRALAKHTPLKNHAAWRAAQRQHDPIDLLIESSKGRIEHLVPIRYGRMLANPFAFFRGSAAVMAADLSRTPSSGVRVQACGDCHAVNFGGFATPERRIVFDINDFDETSPAPWEWDVKRLVASFVLLGRYRNFSLDDTRECAWRAARAYRKRMARYAEMPILDAWYDSFDLEELLEATGNTALQKKLQKKIKDGTETASHELEFEKLAVRSRPEPRIRDQPPLVYHIDDERGRHFRDDIAESFRRYRESVLPSVATLLERYRLVDIAIKVVGVGSVGTLCAVVLLMSGNGDPLFLQVKEARRSVLEPYAGANPVTHPGERVVRGQRLMQGASDMFLGWLTGAGKGHPNLYVRQLNDVKIKPQIEVAIPSGTKVYARYTGMTLARAHCRSGDPVLLSAYMGDSDAFEDAMADFAASYADQAERDHEAMVAAVRAGRLEIRSEA</sequence>
<gene>
    <name evidence="2" type="ORF">DFH01_23120</name>
</gene>
<protein>
    <submittedName>
        <fullName evidence="2">DUF2252 domain-containing protein</fullName>
    </submittedName>
</protein>
<feature type="compositionally biased region" description="Basic residues" evidence="1">
    <location>
        <begin position="1"/>
        <end position="10"/>
    </location>
</feature>
<organism evidence="2 3">
    <name type="scientific">Falsiroseomonas bella</name>
    <dbReference type="NCBI Taxonomy" id="2184016"/>
    <lineage>
        <taxon>Bacteria</taxon>
        <taxon>Pseudomonadati</taxon>
        <taxon>Pseudomonadota</taxon>
        <taxon>Alphaproteobacteria</taxon>
        <taxon>Acetobacterales</taxon>
        <taxon>Roseomonadaceae</taxon>
        <taxon>Falsiroseomonas</taxon>
    </lineage>
</organism>
<dbReference type="Proteomes" id="UP000245765">
    <property type="component" value="Unassembled WGS sequence"/>
</dbReference>
<dbReference type="AlphaFoldDB" id="A0A317FCE6"/>
<dbReference type="Pfam" id="PF10009">
    <property type="entry name" value="DUF2252"/>
    <property type="match status" value="1"/>
</dbReference>
<evidence type="ECO:0000313" key="3">
    <source>
        <dbReference type="Proteomes" id="UP000245765"/>
    </source>
</evidence>
<dbReference type="OrthoDB" id="1491115at2"/>
<dbReference type="PANTHER" id="PTHR39441:SF1">
    <property type="entry name" value="DUF2252 DOMAIN-CONTAINING PROTEIN"/>
    <property type="match status" value="1"/>
</dbReference>
<reference evidence="3" key="1">
    <citation type="submission" date="2018-05" db="EMBL/GenBank/DDBJ databases">
        <authorList>
            <person name="Du Z."/>
            <person name="Wang X."/>
        </authorList>
    </citation>
    <scope>NUCLEOTIDE SEQUENCE [LARGE SCALE GENOMIC DNA]</scope>
    <source>
        <strain evidence="3">CQN31</strain>
    </source>
</reference>
<dbReference type="InterPro" id="IPR018721">
    <property type="entry name" value="DUF2252"/>
</dbReference>
<accession>A0A317FCE6</accession>
<evidence type="ECO:0000256" key="1">
    <source>
        <dbReference type="SAM" id="MobiDB-lite"/>
    </source>
</evidence>